<name>A0A8T4IJ63_9ACTN</name>
<dbReference type="Gene3D" id="2.140.10.30">
    <property type="entry name" value="Dipeptidylpeptidase IV, N-terminal domain"/>
    <property type="match status" value="1"/>
</dbReference>
<feature type="region of interest" description="Disordered" evidence="1">
    <location>
        <begin position="1"/>
        <end position="25"/>
    </location>
</feature>
<feature type="region of interest" description="Disordered" evidence="1">
    <location>
        <begin position="87"/>
        <end position="110"/>
    </location>
</feature>
<dbReference type="Proteomes" id="UP000675554">
    <property type="component" value="Unassembled WGS sequence"/>
</dbReference>
<sequence>MNRSAGLPHEVNQANQANEVDQVNAPEFPRQFARTRRFSLGTVRHPRVSPGGARVLFLRTGGGADPVGRLWAWEDGAERLLADPRALTSVPSGPVTEAERSRRERLREQTEGVTSFAADAEARLVVFALSGT</sequence>
<feature type="compositionally biased region" description="Basic and acidic residues" evidence="1">
    <location>
        <begin position="97"/>
        <end position="110"/>
    </location>
</feature>
<evidence type="ECO:0000313" key="3">
    <source>
        <dbReference type="Proteomes" id="UP000675554"/>
    </source>
</evidence>
<gene>
    <name evidence="2" type="ORF">KDA82_02600</name>
</gene>
<dbReference type="AlphaFoldDB" id="A0A8T4IJ63"/>
<keyword evidence="3" id="KW-1185">Reference proteome</keyword>
<protein>
    <submittedName>
        <fullName evidence="2">Uncharacterized protein</fullName>
    </submittedName>
</protein>
<dbReference type="EMBL" id="JAGSMN010000050">
    <property type="protein sequence ID" value="MBR7671945.1"/>
    <property type="molecule type" value="Genomic_DNA"/>
</dbReference>
<proteinExistence type="predicted"/>
<accession>A0A8T4IJ63</accession>
<reference evidence="2" key="1">
    <citation type="submission" date="2021-04" db="EMBL/GenBank/DDBJ databases">
        <title>Sequencing of actinobacteria type strains.</title>
        <authorList>
            <person name="Nguyen G.-S."/>
            <person name="Wentzel A."/>
        </authorList>
    </citation>
    <scope>NUCLEOTIDE SEQUENCE</scope>
    <source>
        <strain evidence="2">DSM 42095</strain>
    </source>
</reference>
<organism evidence="2 3">
    <name type="scientific">Streptomyces daliensis</name>
    <dbReference type="NCBI Taxonomy" id="299421"/>
    <lineage>
        <taxon>Bacteria</taxon>
        <taxon>Bacillati</taxon>
        <taxon>Actinomycetota</taxon>
        <taxon>Actinomycetes</taxon>
        <taxon>Kitasatosporales</taxon>
        <taxon>Streptomycetaceae</taxon>
        <taxon>Streptomyces</taxon>
    </lineage>
</organism>
<feature type="compositionally biased region" description="Polar residues" evidence="1">
    <location>
        <begin position="12"/>
        <end position="21"/>
    </location>
</feature>
<evidence type="ECO:0000256" key="1">
    <source>
        <dbReference type="SAM" id="MobiDB-lite"/>
    </source>
</evidence>
<comment type="caution">
    <text evidence="2">The sequence shown here is derived from an EMBL/GenBank/DDBJ whole genome shotgun (WGS) entry which is preliminary data.</text>
</comment>
<feature type="non-terminal residue" evidence="2">
    <location>
        <position position="132"/>
    </location>
</feature>
<evidence type="ECO:0000313" key="2">
    <source>
        <dbReference type="EMBL" id="MBR7671945.1"/>
    </source>
</evidence>